<dbReference type="PANTHER" id="PTHR45527:SF14">
    <property type="entry name" value="PLIPASTATIN SYNTHASE SUBUNIT B"/>
    <property type="match status" value="1"/>
</dbReference>
<dbReference type="FunFam" id="3.40.50.980:FF:000001">
    <property type="entry name" value="Non-ribosomal peptide synthetase"/>
    <property type="match status" value="1"/>
</dbReference>
<dbReference type="FunFam" id="3.40.50.980:FF:000002">
    <property type="entry name" value="Enterobactin synthetase component F"/>
    <property type="match status" value="1"/>
</dbReference>
<dbReference type="PROSITE" id="PS00455">
    <property type="entry name" value="AMP_BINDING"/>
    <property type="match status" value="1"/>
</dbReference>
<feature type="non-terminal residue" evidence="4">
    <location>
        <position position="401"/>
    </location>
</feature>
<dbReference type="InterPro" id="IPR020459">
    <property type="entry name" value="AMP-binding"/>
</dbReference>
<dbReference type="GO" id="GO:0044550">
    <property type="term" value="P:secondary metabolite biosynthetic process"/>
    <property type="evidence" value="ECO:0007669"/>
    <property type="project" value="TreeGrafter"/>
</dbReference>
<evidence type="ECO:0000259" key="3">
    <source>
        <dbReference type="Pfam" id="PF00501"/>
    </source>
</evidence>
<dbReference type="PRINTS" id="PR00154">
    <property type="entry name" value="AMPBINDING"/>
</dbReference>
<organism evidence="4">
    <name type="scientific">Sinorhizobium medicae</name>
    <dbReference type="NCBI Taxonomy" id="110321"/>
    <lineage>
        <taxon>Bacteria</taxon>
        <taxon>Pseudomonadati</taxon>
        <taxon>Pseudomonadota</taxon>
        <taxon>Alphaproteobacteria</taxon>
        <taxon>Hyphomicrobiales</taxon>
        <taxon>Rhizobiaceae</taxon>
        <taxon>Sinorhizobium/Ensifer group</taxon>
        <taxon>Sinorhizobium</taxon>
    </lineage>
</organism>
<comment type="caution">
    <text evidence="4">The sequence shown here is derived from an EMBL/GenBank/DDBJ whole genome shotgun (WGS) entry which is preliminary data.</text>
</comment>
<feature type="domain" description="AMP-dependent synthetase/ligase" evidence="3">
    <location>
        <begin position="12"/>
        <end position="370"/>
    </location>
</feature>
<dbReference type="GO" id="GO:0031177">
    <property type="term" value="F:phosphopantetheine binding"/>
    <property type="evidence" value="ECO:0007669"/>
    <property type="project" value="TreeGrafter"/>
</dbReference>
<dbReference type="Gene3D" id="2.30.38.10">
    <property type="entry name" value="Luciferase, Domain 3"/>
    <property type="match status" value="1"/>
</dbReference>
<dbReference type="PANTHER" id="PTHR45527">
    <property type="entry name" value="NONRIBOSOMAL PEPTIDE SYNTHETASE"/>
    <property type="match status" value="1"/>
</dbReference>
<dbReference type="InterPro" id="IPR010071">
    <property type="entry name" value="AA_adenyl_dom"/>
</dbReference>
<sequence length="401" mass="43578">DYPSDLCVHALFEAQVRRAPDAVALVFEEQSISYGALNADANRLAHHLIGLGVRPDQPVAICVERSPAMVVGLLAILKAGGAYVPLDPAYPSERLRQLLDDAGPRLLLCDAAGRAALGAEAIADLSAVDLDAATAWADQSADDPDPHALGLTARNLAYVIYTSGSTGTPKGVMVEHAQIVRLFEATRSWYDFNERDVWCLFHSFSFDFSVWELWGALHCGGRLVLVPGHIARSAPDFYTLVCKSSATVLNQTPSGFKVLIEAERESGVRNQLRYLIFGGEALEPSSLKPWFERHCDHAPRLINMYGITETTVHVTYRLLNKSDTSSSCGPIGERIPDLRIYLLDGHGQPVPFGAVGELYIGGAGVARGYLNRPDLTAERFLADPFSGKAGARMYRSGDLAR</sequence>
<comment type="cofactor">
    <cofactor evidence="1">
        <name>pantetheine 4'-phosphate</name>
        <dbReference type="ChEBI" id="CHEBI:47942"/>
    </cofactor>
</comment>
<protein>
    <submittedName>
        <fullName evidence="4">Amino acid adenylation domain-containing protein</fullName>
    </submittedName>
</protein>
<dbReference type="FunFam" id="3.40.50.12780:FF:000012">
    <property type="entry name" value="Non-ribosomal peptide synthetase"/>
    <property type="match status" value="1"/>
</dbReference>
<name>A0A6G1WST6_9HYPH</name>
<dbReference type="EMBL" id="WISB01000170">
    <property type="protein sequence ID" value="MQW72808.1"/>
    <property type="molecule type" value="Genomic_DNA"/>
</dbReference>
<dbReference type="Pfam" id="PF00501">
    <property type="entry name" value="AMP-binding"/>
    <property type="match status" value="1"/>
</dbReference>
<proteinExistence type="predicted"/>
<dbReference type="GO" id="GO:0043041">
    <property type="term" value="P:amino acid activation for nonribosomal peptide biosynthetic process"/>
    <property type="evidence" value="ECO:0007669"/>
    <property type="project" value="TreeGrafter"/>
</dbReference>
<dbReference type="Gene3D" id="3.40.50.980">
    <property type="match status" value="2"/>
</dbReference>
<dbReference type="InterPro" id="IPR000873">
    <property type="entry name" value="AMP-dep_synth/lig_dom"/>
</dbReference>
<evidence type="ECO:0000256" key="2">
    <source>
        <dbReference type="ARBA" id="ARBA00022450"/>
    </source>
</evidence>
<dbReference type="InterPro" id="IPR020845">
    <property type="entry name" value="AMP-binding_CS"/>
</dbReference>
<dbReference type="AlphaFoldDB" id="A0A6G1WST6"/>
<gene>
    <name evidence="4" type="ORF">GHJ91_27830</name>
</gene>
<dbReference type="GO" id="GO:0005829">
    <property type="term" value="C:cytosol"/>
    <property type="evidence" value="ECO:0007669"/>
    <property type="project" value="TreeGrafter"/>
</dbReference>
<dbReference type="NCBIfam" id="TIGR01733">
    <property type="entry name" value="AA-adenyl-dom"/>
    <property type="match status" value="1"/>
</dbReference>
<evidence type="ECO:0000313" key="4">
    <source>
        <dbReference type="EMBL" id="MQW72808.1"/>
    </source>
</evidence>
<evidence type="ECO:0000256" key="1">
    <source>
        <dbReference type="ARBA" id="ARBA00001957"/>
    </source>
</evidence>
<dbReference type="SUPFAM" id="SSF56801">
    <property type="entry name" value="Acetyl-CoA synthetase-like"/>
    <property type="match status" value="1"/>
</dbReference>
<reference evidence="4" key="1">
    <citation type="journal article" date="2013" name="Genome Biol.">
        <title>Comparative genomics of the core and accessory genomes of 48 Sinorhizobium strains comprising five genospecies.</title>
        <authorList>
            <person name="Sugawara M."/>
            <person name="Epstein B."/>
            <person name="Badgley B.D."/>
            <person name="Unno T."/>
            <person name="Xu L."/>
            <person name="Reese J."/>
            <person name="Gyaneshwar P."/>
            <person name="Denny R."/>
            <person name="Mudge J."/>
            <person name="Bharti A.K."/>
            <person name="Farmer A.D."/>
            <person name="May G.D."/>
            <person name="Woodward J.E."/>
            <person name="Medigue C."/>
            <person name="Vallenet D."/>
            <person name="Lajus A."/>
            <person name="Rouy Z."/>
            <person name="Martinez-Vaz B."/>
            <person name="Tiffin P."/>
            <person name="Young N.D."/>
            <person name="Sadowsky M.J."/>
        </authorList>
    </citation>
    <scope>NUCLEOTIDE SEQUENCE</scope>
    <source>
        <strain evidence="4">M1</strain>
    </source>
</reference>
<keyword evidence="2" id="KW-0596">Phosphopantetheine</keyword>
<accession>A0A6G1WST6</accession>
<feature type="non-terminal residue" evidence="4">
    <location>
        <position position="1"/>
    </location>
</feature>